<protein>
    <submittedName>
        <fullName evidence="2">Uncharacterized protein</fullName>
    </submittedName>
</protein>
<evidence type="ECO:0000313" key="3">
    <source>
        <dbReference type="Proteomes" id="UP001311232"/>
    </source>
</evidence>
<dbReference type="Proteomes" id="UP001311232">
    <property type="component" value="Unassembled WGS sequence"/>
</dbReference>
<feature type="compositionally biased region" description="Low complexity" evidence="1">
    <location>
        <begin position="95"/>
        <end position="108"/>
    </location>
</feature>
<reference evidence="2 3" key="1">
    <citation type="submission" date="2021-06" db="EMBL/GenBank/DDBJ databases">
        <authorList>
            <person name="Palmer J.M."/>
        </authorList>
    </citation>
    <scope>NUCLEOTIDE SEQUENCE [LARGE SCALE GENOMIC DNA]</scope>
    <source>
        <strain evidence="2 3">MEX-2019</strain>
        <tissue evidence="2">Muscle</tissue>
    </source>
</reference>
<feature type="region of interest" description="Disordered" evidence="1">
    <location>
        <begin position="1"/>
        <end position="59"/>
    </location>
</feature>
<organism evidence="2 3">
    <name type="scientific">Crenichthys baileyi</name>
    <name type="common">White River springfish</name>
    <dbReference type="NCBI Taxonomy" id="28760"/>
    <lineage>
        <taxon>Eukaryota</taxon>
        <taxon>Metazoa</taxon>
        <taxon>Chordata</taxon>
        <taxon>Craniata</taxon>
        <taxon>Vertebrata</taxon>
        <taxon>Euteleostomi</taxon>
        <taxon>Actinopterygii</taxon>
        <taxon>Neopterygii</taxon>
        <taxon>Teleostei</taxon>
        <taxon>Neoteleostei</taxon>
        <taxon>Acanthomorphata</taxon>
        <taxon>Ovalentaria</taxon>
        <taxon>Atherinomorphae</taxon>
        <taxon>Cyprinodontiformes</taxon>
        <taxon>Goodeidae</taxon>
        <taxon>Crenichthys</taxon>
    </lineage>
</organism>
<dbReference type="AlphaFoldDB" id="A0AAV9S918"/>
<accession>A0AAV9S918</accession>
<comment type="caution">
    <text evidence="2">The sequence shown here is derived from an EMBL/GenBank/DDBJ whole genome shotgun (WGS) entry which is preliminary data.</text>
</comment>
<evidence type="ECO:0000313" key="2">
    <source>
        <dbReference type="EMBL" id="KAK5617704.1"/>
    </source>
</evidence>
<evidence type="ECO:0000256" key="1">
    <source>
        <dbReference type="SAM" id="MobiDB-lite"/>
    </source>
</evidence>
<proteinExistence type="predicted"/>
<sequence>MYLKKIEQRRSAGRMVGPRPLATRAADCPKSPTEGHKTLRWELGGKNPKGNKMMERTMKWPGHEVQTIVSYSYSYSSSSAYPEPGRGGSRLSRDTQTSLSPDTSSSSSEGCPRRSQASRET</sequence>
<feature type="region of interest" description="Disordered" evidence="1">
    <location>
        <begin position="75"/>
        <end position="121"/>
    </location>
</feature>
<gene>
    <name evidence="2" type="ORF">CRENBAI_001429</name>
</gene>
<dbReference type="EMBL" id="JAHHUM010000678">
    <property type="protein sequence ID" value="KAK5617704.1"/>
    <property type="molecule type" value="Genomic_DNA"/>
</dbReference>
<name>A0AAV9S918_9TELE</name>
<keyword evidence="3" id="KW-1185">Reference proteome</keyword>
<feature type="compositionally biased region" description="Basic and acidic residues" evidence="1">
    <location>
        <begin position="1"/>
        <end position="10"/>
    </location>
</feature>